<dbReference type="GO" id="GO:0005524">
    <property type="term" value="F:ATP binding"/>
    <property type="evidence" value="ECO:0007669"/>
    <property type="project" value="UniProtKB-KW"/>
</dbReference>
<dbReference type="STRING" id="1122184.SAMN02745176_01191"/>
<dbReference type="GO" id="GO:0016887">
    <property type="term" value="F:ATP hydrolysis activity"/>
    <property type="evidence" value="ECO:0007669"/>
    <property type="project" value="InterPro"/>
</dbReference>
<feature type="transmembrane region" description="Helical" evidence="7">
    <location>
        <begin position="276"/>
        <end position="299"/>
    </location>
</feature>
<comment type="subcellular location">
    <subcellularLocation>
        <location evidence="1">Cell membrane</location>
        <topology evidence="1">Multi-pass membrane protein</topology>
    </subcellularLocation>
</comment>
<dbReference type="Gene3D" id="1.20.1560.10">
    <property type="entry name" value="ABC transporter type 1, transmembrane domain"/>
    <property type="match status" value="1"/>
</dbReference>
<dbReference type="InterPro" id="IPR027417">
    <property type="entry name" value="P-loop_NTPase"/>
</dbReference>
<dbReference type="InterPro" id="IPR003439">
    <property type="entry name" value="ABC_transporter-like_ATP-bd"/>
</dbReference>
<keyword evidence="4 10" id="KW-0067">ATP-binding</keyword>
<dbReference type="PROSITE" id="PS00211">
    <property type="entry name" value="ABC_TRANSPORTER_1"/>
    <property type="match status" value="1"/>
</dbReference>
<dbReference type="AlphaFoldDB" id="A0A1M6DMU5"/>
<keyword evidence="6 7" id="KW-0472">Membrane</keyword>
<dbReference type="Proteomes" id="UP000184442">
    <property type="component" value="Unassembled WGS sequence"/>
</dbReference>
<dbReference type="InterPro" id="IPR011527">
    <property type="entry name" value="ABC1_TM_dom"/>
</dbReference>
<dbReference type="PANTHER" id="PTHR43394:SF1">
    <property type="entry name" value="ATP-BINDING CASSETTE SUB-FAMILY B MEMBER 10, MITOCHONDRIAL"/>
    <property type="match status" value="1"/>
</dbReference>
<dbReference type="InterPro" id="IPR017871">
    <property type="entry name" value="ABC_transporter-like_CS"/>
</dbReference>
<keyword evidence="11" id="KW-1185">Reference proteome</keyword>
<feature type="transmembrane region" description="Helical" evidence="7">
    <location>
        <begin position="21"/>
        <end position="39"/>
    </location>
</feature>
<reference evidence="10 11" key="1">
    <citation type="submission" date="2016-11" db="EMBL/GenBank/DDBJ databases">
        <authorList>
            <person name="Jaros S."/>
            <person name="Januszkiewicz K."/>
            <person name="Wedrychowicz H."/>
        </authorList>
    </citation>
    <scope>NUCLEOTIDE SEQUENCE [LARGE SCALE GENOMIC DNA]</scope>
    <source>
        <strain evidence="10 11">DSM 19022</strain>
    </source>
</reference>
<feature type="domain" description="ABC transporter" evidence="8">
    <location>
        <begin position="340"/>
        <end position="519"/>
    </location>
</feature>
<dbReference type="SMART" id="SM00382">
    <property type="entry name" value="AAA"/>
    <property type="match status" value="1"/>
</dbReference>
<dbReference type="EMBL" id="FQZS01000007">
    <property type="protein sequence ID" value="SHI74510.1"/>
    <property type="molecule type" value="Genomic_DNA"/>
</dbReference>
<evidence type="ECO:0000313" key="10">
    <source>
        <dbReference type="EMBL" id="SHI74510.1"/>
    </source>
</evidence>
<evidence type="ECO:0000256" key="2">
    <source>
        <dbReference type="ARBA" id="ARBA00022692"/>
    </source>
</evidence>
<dbReference type="SUPFAM" id="SSF90123">
    <property type="entry name" value="ABC transporter transmembrane region"/>
    <property type="match status" value="1"/>
</dbReference>
<dbReference type="CDD" id="cd07346">
    <property type="entry name" value="ABC_6TM_exporters"/>
    <property type="match status" value="1"/>
</dbReference>
<evidence type="ECO:0000256" key="7">
    <source>
        <dbReference type="SAM" id="Phobius"/>
    </source>
</evidence>
<keyword evidence="3" id="KW-0547">Nucleotide-binding</keyword>
<name>A0A1M6DMU5_9FIRM</name>
<protein>
    <submittedName>
        <fullName evidence="10">ATP-binding cassette, subfamily B</fullName>
    </submittedName>
</protein>
<dbReference type="GO" id="GO:0005886">
    <property type="term" value="C:plasma membrane"/>
    <property type="evidence" value="ECO:0007669"/>
    <property type="project" value="UniProtKB-SubCell"/>
</dbReference>
<feature type="transmembrane region" description="Helical" evidence="7">
    <location>
        <begin position="59"/>
        <end position="79"/>
    </location>
</feature>
<dbReference type="PANTHER" id="PTHR43394">
    <property type="entry name" value="ATP-DEPENDENT PERMEASE MDL1, MITOCHONDRIAL"/>
    <property type="match status" value="1"/>
</dbReference>
<keyword evidence="2 7" id="KW-0812">Transmembrane</keyword>
<dbReference type="Pfam" id="PF00664">
    <property type="entry name" value="ABC_membrane"/>
    <property type="match status" value="1"/>
</dbReference>
<evidence type="ECO:0000313" key="11">
    <source>
        <dbReference type="Proteomes" id="UP000184442"/>
    </source>
</evidence>
<evidence type="ECO:0000256" key="5">
    <source>
        <dbReference type="ARBA" id="ARBA00022989"/>
    </source>
</evidence>
<evidence type="ECO:0000256" key="4">
    <source>
        <dbReference type="ARBA" id="ARBA00022840"/>
    </source>
</evidence>
<dbReference type="Gene3D" id="3.40.50.300">
    <property type="entry name" value="P-loop containing nucleotide triphosphate hydrolases"/>
    <property type="match status" value="1"/>
</dbReference>
<organism evidence="10 11">
    <name type="scientific">Lutispora thermophila DSM 19022</name>
    <dbReference type="NCBI Taxonomy" id="1122184"/>
    <lineage>
        <taxon>Bacteria</taxon>
        <taxon>Bacillati</taxon>
        <taxon>Bacillota</taxon>
        <taxon>Clostridia</taxon>
        <taxon>Lutisporales</taxon>
        <taxon>Lutisporaceae</taxon>
        <taxon>Lutispora</taxon>
    </lineage>
</organism>
<evidence type="ECO:0000259" key="8">
    <source>
        <dbReference type="PROSITE" id="PS50893"/>
    </source>
</evidence>
<dbReference type="InterPro" id="IPR003593">
    <property type="entry name" value="AAA+_ATPase"/>
</dbReference>
<gene>
    <name evidence="10" type="ORF">SAMN02745176_01191</name>
</gene>
<dbReference type="OrthoDB" id="1891664at2"/>
<evidence type="ECO:0000256" key="6">
    <source>
        <dbReference type="ARBA" id="ARBA00023136"/>
    </source>
</evidence>
<evidence type="ECO:0000256" key="1">
    <source>
        <dbReference type="ARBA" id="ARBA00004651"/>
    </source>
</evidence>
<sequence length="519" mass="59636">MKENAAIVKRLLKALYPFRRKILLIIFLMLLSSAISFILPLANKYLIDEGLIKNDFGNVFKYSIISLVLVAIDQLFSLLRSKNIAYVNNRYIYYWTSLSMRKLMKLKLSYLNETNYTEIINNSKMDIMNISQITDESFVYRLLSLLKIVGGLIGLTIINYKLTIMIIMIIPIKYLSTVYLTMLRKKLHKRYMEYARDYSKWYGDKMSGIKEIKLSGIENIIMRQFTKLQRNIIKTDIKSQIVDSAKEASDLLLLQLMASMIYIVGSKMIVRNDFTIGGLFAFATYSTNVIMPISSLINIRYDMSKILLSAKRLFDFLDMECENTSKDSIRIKKDEIKGKIEFRNVNHSYRSDSEVLKDVSFEINPGEKIGIVGLNGSGKTSIFNILLRLYDNEKGNVYIDGIDIRNINIKDLRKAIAIVNQDIYIFNATVKENISMFNKHSENQIMQAAEISCANELINSLSVEWKAMLGEKGSKLSGGERQRIALARAFVKGCKIILLDEATSNLDMKHEKQILETDY</sequence>
<dbReference type="PROSITE" id="PS50929">
    <property type="entry name" value="ABC_TM1F"/>
    <property type="match status" value="1"/>
</dbReference>
<dbReference type="InterPro" id="IPR039421">
    <property type="entry name" value="Type_1_exporter"/>
</dbReference>
<feature type="transmembrane region" description="Helical" evidence="7">
    <location>
        <begin position="138"/>
        <end position="158"/>
    </location>
</feature>
<evidence type="ECO:0000256" key="3">
    <source>
        <dbReference type="ARBA" id="ARBA00022741"/>
    </source>
</evidence>
<dbReference type="InterPro" id="IPR036640">
    <property type="entry name" value="ABC1_TM_sf"/>
</dbReference>
<feature type="transmembrane region" description="Helical" evidence="7">
    <location>
        <begin position="164"/>
        <end position="183"/>
    </location>
</feature>
<proteinExistence type="predicted"/>
<feature type="domain" description="ABC transmembrane type-1" evidence="9">
    <location>
        <begin position="23"/>
        <end position="305"/>
    </location>
</feature>
<dbReference type="PROSITE" id="PS50893">
    <property type="entry name" value="ABC_TRANSPORTER_2"/>
    <property type="match status" value="1"/>
</dbReference>
<accession>A0A1M6DMU5</accession>
<dbReference type="RefSeq" id="WP_073025319.1">
    <property type="nucleotide sequence ID" value="NZ_FQZS01000007.1"/>
</dbReference>
<keyword evidence="5 7" id="KW-1133">Transmembrane helix</keyword>
<evidence type="ECO:0000259" key="9">
    <source>
        <dbReference type="PROSITE" id="PS50929"/>
    </source>
</evidence>
<dbReference type="Pfam" id="PF00005">
    <property type="entry name" value="ABC_tran"/>
    <property type="match status" value="1"/>
</dbReference>
<dbReference type="GO" id="GO:0015421">
    <property type="term" value="F:ABC-type oligopeptide transporter activity"/>
    <property type="evidence" value="ECO:0007669"/>
    <property type="project" value="TreeGrafter"/>
</dbReference>
<dbReference type="SUPFAM" id="SSF52540">
    <property type="entry name" value="P-loop containing nucleoside triphosphate hydrolases"/>
    <property type="match status" value="1"/>
</dbReference>